<evidence type="ECO:0000259" key="1">
    <source>
        <dbReference type="Pfam" id="PF23926"/>
    </source>
</evidence>
<protein>
    <submittedName>
        <fullName evidence="2">Minor tail protein</fullName>
    </submittedName>
</protein>
<dbReference type="Proteomes" id="UP000229090">
    <property type="component" value="Segment"/>
</dbReference>
<evidence type="ECO:0000313" key="3">
    <source>
        <dbReference type="Proteomes" id="UP000229090"/>
    </source>
</evidence>
<dbReference type="GeneID" id="63210138"/>
<keyword evidence="3" id="KW-1185">Reference proteome</keyword>
<dbReference type="KEGG" id="vg:63210138"/>
<organism evidence="2 3">
    <name type="scientific">Mycobacterium phage Kumao</name>
    <dbReference type="NCBI Taxonomy" id="2041344"/>
    <lineage>
        <taxon>Viruses</taxon>
        <taxon>Duplodnaviria</taxon>
        <taxon>Heunggongvirae</taxon>
        <taxon>Uroviricota</taxon>
        <taxon>Caudoviricetes</taxon>
        <taxon>Vilmaviridae</taxon>
        <taxon>Kumaovirus</taxon>
        <taxon>Kumaovirus kumao</taxon>
    </lineage>
</organism>
<gene>
    <name evidence="2" type="primary">35</name>
    <name evidence="2" type="ORF">SEA_KUMAO_35</name>
</gene>
<dbReference type="RefSeq" id="YP_010013525.1">
    <property type="nucleotide sequence ID" value="NC_053512.1"/>
</dbReference>
<name>A0A2D1GPV4_9CAUD</name>
<feature type="domain" description="LtfC/p132/Gp6 beta-sandwich" evidence="1">
    <location>
        <begin position="15"/>
        <end position="102"/>
    </location>
</feature>
<dbReference type="InterPro" id="IPR055688">
    <property type="entry name" value="LtfC/p132/Gp6_b-sand"/>
</dbReference>
<dbReference type="Pfam" id="PF23926">
    <property type="entry name" value="LtfC"/>
    <property type="match status" value="1"/>
</dbReference>
<evidence type="ECO:0000313" key="2">
    <source>
        <dbReference type="EMBL" id="ATN93998.1"/>
    </source>
</evidence>
<dbReference type="EMBL" id="MG009575">
    <property type="protein sequence ID" value="ATN93998.1"/>
    <property type="molecule type" value="Genomic_DNA"/>
</dbReference>
<proteinExistence type="predicted"/>
<accession>A0A2D1GPV4</accession>
<reference evidence="3" key="1">
    <citation type="submission" date="2017-09" db="EMBL/GenBank/DDBJ databases">
        <authorList>
            <person name="Ehlers B."/>
            <person name="Leendertz F.H."/>
        </authorList>
    </citation>
    <scope>NUCLEOTIDE SEQUENCE [LARGE SCALE GENOMIC DNA]</scope>
</reference>
<sequence length="323" mass="35883">MGIWEPQVRVDSNRTLELNRGNTAYYAYTVPDTYPTPSAAVLTLYNDYGQVLDVWSGTVDGRTIIFDEPSEAADLIPTGSSWTLTAEMYGTTRLVAQGTVIRIEAPFPAAPTHSDHFDAVQYRYVFATPGRIVDPAWRILVGSPWVYNNSGQSLPNAVAAGNLWTGEFWPKVAMLYYAPLNTDAVRLTYNTVRSGDGEALIVICSNYDMSNYAAIYHKQQFGIGSWDNDVIAIVTGDGPHDYDIRAQEEWETQDLQNYTAEYNPVSNTFAVYLGNDTTPIVEWEDQNEIVNHGPGERYFGLCFESALLSPGVEISDVLIQDAV</sequence>